<comment type="caution">
    <text evidence="3">The sequence shown here is derived from an EMBL/GenBank/DDBJ whole genome shotgun (WGS) entry which is preliminary data.</text>
</comment>
<dbReference type="Proteomes" id="UP000768462">
    <property type="component" value="Unassembled WGS sequence"/>
</dbReference>
<evidence type="ECO:0000313" key="4">
    <source>
        <dbReference type="Proteomes" id="UP000768462"/>
    </source>
</evidence>
<feature type="domain" description="Aminoglycoside phosphotransferase" evidence="2">
    <location>
        <begin position="33"/>
        <end position="219"/>
    </location>
</feature>
<dbReference type="AlphaFoldDB" id="A0A927W898"/>
<protein>
    <recommendedName>
        <fullName evidence="2">Aminoglycoside phosphotransferase domain-containing protein</fullName>
    </recommendedName>
</protein>
<organism evidence="3 4">
    <name type="scientific">Clostridium sulfidigenes</name>
    <dbReference type="NCBI Taxonomy" id="318464"/>
    <lineage>
        <taxon>Bacteria</taxon>
        <taxon>Bacillati</taxon>
        <taxon>Bacillota</taxon>
        <taxon>Clostridia</taxon>
        <taxon>Eubacteriales</taxon>
        <taxon>Clostridiaceae</taxon>
        <taxon>Clostridium</taxon>
    </lineage>
</organism>
<dbReference type="Pfam" id="PF01636">
    <property type="entry name" value="APH"/>
    <property type="match status" value="1"/>
</dbReference>
<evidence type="ECO:0000259" key="2">
    <source>
        <dbReference type="Pfam" id="PF01636"/>
    </source>
</evidence>
<dbReference type="InterPro" id="IPR002575">
    <property type="entry name" value="Aminoglycoside_PTrfase"/>
</dbReference>
<dbReference type="PANTHER" id="PTHR21064">
    <property type="entry name" value="AMINOGLYCOSIDE PHOSPHOTRANSFERASE DOMAIN-CONTAINING PROTEIN-RELATED"/>
    <property type="match status" value="1"/>
</dbReference>
<evidence type="ECO:0000256" key="1">
    <source>
        <dbReference type="ARBA" id="ARBA00038240"/>
    </source>
</evidence>
<gene>
    <name evidence="3" type="ORF">E7215_07645</name>
</gene>
<dbReference type="PANTHER" id="PTHR21064:SF6">
    <property type="entry name" value="AMINOGLYCOSIDE PHOSPHOTRANSFERASE DOMAIN-CONTAINING PROTEIN"/>
    <property type="match status" value="1"/>
</dbReference>
<dbReference type="EMBL" id="SVCM01000084">
    <property type="protein sequence ID" value="MBE6060031.1"/>
    <property type="molecule type" value="Genomic_DNA"/>
</dbReference>
<dbReference type="Gene3D" id="3.30.200.20">
    <property type="entry name" value="Phosphorylase Kinase, domain 1"/>
    <property type="match status" value="1"/>
</dbReference>
<dbReference type="Gene3D" id="3.90.1200.10">
    <property type="match status" value="1"/>
</dbReference>
<evidence type="ECO:0000313" key="3">
    <source>
        <dbReference type="EMBL" id="MBE6060031.1"/>
    </source>
</evidence>
<dbReference type="GO" id="GO:0019202">
    <property type="term" value="F:amino acid kinase activity"/>
    <property type="evidence" value="ECO:0007669"/>
    <property type="project" value="TreeGrafter"/>
</dbReference>
<proteinExistence type="inferred from homology"/>
<sequence>MEEQIMENNQILEIMNLHYPMSFVKTELLRKGGNSTYAIYTDHDKYFLKIIGKAFSDTFQQSVDINLFLQQNGFPVPHIHMASGNEPYIQVETNYFILYRFLETSEIDMEKDAEEVGSLIGKLHHLMSNYPCELVRHDKSFYLDRYINILRKKQYPKQEEFAVYSERLWNRIKMIPVSYSHGDMYSGNIQRGIDGKLYILDFDTSCIGFPIYDLALISNQTNYFDYEEEGLPKTTAIFKRILPEYLKYHSLSELEKDSLYDMIALYHFALQATIIEIYGLDCVDNAFFDKQLNWLKQWKIQCNRIYFI</sequence>
<name>A0A927W898_9CLOT</name>
<dbReference type="InterPro" id="IPR050249">
    <property type="entry name" value="Pseudomonas-type_ThrB"/>
</dbReference>
<dbReference type="SUPFAM" id="SSF56112">
    <property type="entry name" value="Protein kinase-like (PK-like)"/>
    <property type="match status" value="1"/>
</dbReference>
<dbReference type="InterPro" id="IPR011009">
    <property type="entry name" value="Kinase-like_dom_sf"/>
</dbReference>
<reference evidence="3" key="1">
    <citation type="submission" date="2019-04" db="EMBL/GenBank/DDBJ databases">
        <title>Evolution of Biomass-Degrading Anaerobic Consortia Revealed by Metagenomics.</title>
        <authorList>
            <person name="Peng X."/>
        </authorList>
    </citation>
    <scope>NUCLEOTIDE SEQUENCE</scope>
    <source>
        <strain evidence="3">SIG254</strain>
    </source>
</reference>
<comment type="similarity">
    <text evidence="1">Belongs to the pseudomonas-type ThrB family.</text>
</comment>
<accession>A0A927W898</accession>